<dbReference type="Proteomes" id="UP001057375">
    <property type="component" value="Unassembled WGS sequence"/>
</dbReference>
<organism evidence="1 2">
    <name type="scientific">Aduncisulcus paluster</name>
    <dbReference type="NCBI Taxonomy" id="2918883"/>
    <lineage>
        <taxon>Eukaryota</taxon>
        <taxon>Metamonada</taxon>
        <taxon>Carpediemonas-like organisms</taxon>
        <taxon>Aduncisulcus</taxon>
    </lineage>
</organism>
<proteinExistence type="predicted"/>
<protein>
    <submittedName>
        <fullName evidence="1">Uncharacterized protein</fullName>
    </submittedName>
</protein>
<reference evidence="1" key="1">
    <citation type="submission" date="2022-03" db="EMBL/GenBank/DDBJ databases">
        <title>Draft genome sequence of Aduncisulcus paluster, a free-living microaerophilic Fornicata.</title>
        <authorList>
            <person name="Yuyama I."/>
            <person name="Kume K."/>
            <person name="Tamura T."/>
            <person name="Inagaki Y."/>
            <person name="Hashimoto T."/>
        </authorList>
    </citation>
    <scope>NUCLEOTIDE SEQUENCE</scope>
    <source>
        <strain evidence="1">NY0171</strain>
    </source>
</reference>
<comment type="caution">
    <text evidence="1">The sequence shown here is derived from an EMBL/GenBank/DDBJ whole genome shotgun (WGS) entry which is preliminary data.</text>
</comment>
<sequence>HKVCDTVVSSLHKISPSLPLLREQYSSTEHRPDIMVDFSPPIYIEITITYADARISSLETATRKKREKYRELDDLIVITLSHDGIYMPSLTRELSEYLSISERQALRTLNDAAQAALRESCRILRKRYARSRNM</sequence>
<feature type="non-terminal residue" evidence="1">
    <location>
        <position position="1"/>
    </location>
</feature>
<gene>
    <name evidence="1" type="ORF">ADUPG1_001739</name>
</gene>
<keyword evidence="2" id="KW-1185">Reference proteome</keyword>
<accession>A0ABQ5KEA1</accession>
<evidence type="ECO:0000313" key="1">
    <source>
        <dbReference type="EMBL" id="GKT30878.1"/>
    </source>
</evidence>
<dbReference type="EMBL" id="BQXS01001643">
    <property type="protein sequence ID" value="GKT30878.1"/>
    <property type="molecule type" value="Genomic_DNA"/>
</dbReference>
<name>A0ABQ5KEA1_9EUKA</name>
<evidence type="ECO:0000313" key="2">
    <source>
        <dbReference type="Proteomes" id="UP001057375"/>
    </source>
</evidence>